<dbReference type="RefSeq" id="WP_175372048.1">
    <property type="nucleotide sequence ID" value="NZ_JABWCS010000209.1"/>
</dbReference>
<comment type="caution">
    <text evidence="2">The sequence shown here is derived from an EMBL/GenBank/DDBJ whole genome shotgun (WGS) entry which is preliminary data.</text>
</comment>
<evidence type="ECO:0000313" key="2">
    <source>
        <dbReference type="EMBL" id="NUU61529.1"/>
    </source>
</evidence>
<dbReference type="Proteomes" id="UP000564806">
    <property type="component" value="Unassembled WGS sequence"/>
</dbReference>
<accession>A0A850EP42</accession>
<feature type="domain" description="Helix-turn-helix conjugative transposon-like" evidence="1">
    <location>
        <begin position="17"/>
        <end position="50"/>
    </location>
</feature>
<evidence type="ECO:0000313" key="3">
    <source>
        <dbReference type="Proteomes" id="UP000564806"/>
    </source>
</evidence>
<dbReference type="EMBL" id="JABWCS010000209">
    <property type="protein sequence ID" value="NUU61529.1"/>
    <property type="molecule type" value="Genomic_DNA"/>
</dbReference>
<proteinExistence type="predicted"/>
<protein>
    <submittedName>
        <fullName evidence="2">Helix-turn-helix domain-containing protein</fullName>
    </submittedName>
</protein>
<dbReference type="AlphaFoldDB" id="A0A850EP42"/>
<name>A0A850EP42_9BACL</name>
<dbReference type="InterPro" id="IPR024760">
    <property type="entry name" value="HTH_dom_conjug_TS-like"/>
</dbReference>
<organism evidence="2 3">
    <name type="scientific">Paenibacillus agri</name>
    <dbReference type="NCBI Taxonomy" id="2744309"/>
    <lineage>
        <taxon>Bacteria</taxon>
        <taxon>Bacillati</taxon>
        <taxon>Bacillota</taxon>
        <taxon>Bacilli</taxon>
        <taxon>Bacillales</taxon>
        <taxon>Paenibacillaceae</taxon>
        <taxon>Paenibacillus</taxon>
    </lineage>
</organism>
<keyword evidence="3" id="KW-1185">Reference proteome</keyword>
<dbReference type="Pfam" id="PF12645">
    <property type="entry name" value="HTH_16"/>
    <property type="match status" value="1"/>
</dbReference>
<reference evidence="2" key="1">
    <citation type="submission" date="2020-06" db="EMBL/GenBank/DDBJ databases">
        <title>Paenibacillus sp. nov., isolated from soil.</title>
        <authorList>
            <person name="Seo Y.L."/>
        </authorList>
    </citation>
    <scope>NUCLEOTIDE SEQUENCE [LARGE SCALE GENOMIC DNA]</scope>
    <source>
        <strain evidence="2">JW14</strain>
    </source>
</reference>
<evidence type="ECO:0000259" key="1">
    <source>
        <dbReference type="Pfam" id="PF12645"/>
    </source>
</evidence>
<gene>
    <name evidence="2" type="ORF">HPT30_14395</name>
</gene>
<sequence length="78" mass="9104">METKDDPGIIPDREILELLRAAKQGDTEAMLQLIDLYEEDILRISKFIHLPEEDAVSAIILEFLEFIQRETEAFDRRS</sequence>